<reference evidence="2 3" key="1">
    <citation type="submission" date="2017-03" db="EMBL/GenBank/DDBJ databases">
        <title>Genomes of endolithic fungi from Antarctica.</title>
        <authorList>
            <person name="Coleine C."/>
            <person name="Masonjones S."/>
            <person name="Stajich J.E."/>
        </authorList>
    </citation>
    <scope>NUCLEOTIDE SEQUENCE [LARGE SCALE GENOMIC DNA]</scope>
    <source>
        <strain evidence="2 3">CCFEE 6314</strain>
    </source>
</reference>
<dbReference type="Proteomes" id="UP000288859">
    <property type="component" value="Unassembled WGS sequence"/>
</dbReference>
<dbReference type="PANTHER" id="PTHR11786">
    <property type="entry name" value="N-HYDROXYARYLAMINE O-ACETYLTRANSFERASE"/>
    <property type="match status" value="1"/>
</dbReference>
<evidence type="ECO:0000313" key="2">
    <source>
        <dbReference type="EMBL" id="RVX73784.1"/>
    </source>
</evidence>
<accession>A0A438NDB4</accession>
<evidence type="ECO:0000313" key="3">
    <source>
        <dbReference type="Proteomes" id="UP000288859"/>
    </source>
</evidence>
<dbReference type="InterPro" id="IPR001447">
    <property type="entry name" value="Arylamine_N-AcTrfase"/>
</dbReference>
<comment type="similarity">
    <text evidence="1">Belongs to the arylamine N-acetyltransferase family.</text>
</comment>
<dbReference type="EMBL" id="NAJM01000006">
    <property type="protein sequence ID" value="RVX73784.1"/>
    <property type="molecule type" value="Genomic_DNA"/>
</dbReference>
<evidence type="ECO:0000256" key="1">
    <source>
        <dbReference type="ARBA" id="ARBA00006547"/>
    </source>
</evidence>
<dbReference type="SUPFAM" id="SSF54001">
    <property type="entry name" value="Cysteine proteinases"/>
    <property type="match status" value="1"/>
</dbReference>
<name>A0A438NDB4_EXOME</name>
<dbReference type="InterPro" id="IPR053710">
    <property type="entry name" value="Arylamine_NAT_domain_sf"/>
</dbReference>
<organism evidence="2 3">
    <name type="scientific">Exophiala mesophila</name>
    <name type="common">Black yeast-like fungus</name>
    <dbReference type="NCBI Taxonomy" id="212818"/>
    <lineage>
        <taxon>Eukaryota</taxon>
        <taxon>Fungi</taxon>
        <taxon>Dikarya</taxon>
        <taxon>Ascomycota</taxon>
        <taxon>Pezizomycotina</taxon>
        <taxon>Eurotiomycetes</taxon>
        <taxon>Chaetothyriomycetidae</taxon>
        <taxon>Chaetothyriales</taxon>
        <taxon>Herpotrichiellaceae</taxon>
        <taxon>Exophiala</taxon>
    </lineage>
</organism>
<dbReference type="GO" id="GO:0016407">
    <property type="term" value="F:acetyltransferase activity"/>
    <property type="evidence" value="ECO:0007669"/>
    <property type="project" value="InterPro"/>
</dbReference>
<dbReference type="Pfam" id="PF00797">
    <property type="entry name" value="Acetyltransf_2"/>
    <property type="match status" value="1"/>
</dbReference>
<dbReference type="PANTHER" id="PTHR11786:SF0">
    <property type="entry name" value="ARYLAMINE N-ACETYLTRANSFERASE 4-RELATED"/>
    <property type="match status" value="1"/>
</dbReference>
<dbReference type="Gene3D" id="3.30.2140.20">
    <property type="match status" value="1"/>
</dbReference>
<proteinExistence type="inferred from homology"/>
<dbReference type="VEuPathDB" id="FungiDB:PV10_02535"/>
<dbReference type="OrthoDB" id="10260017at2759"/>
<gene>
    <name evidence="2" type="ORF">B0A52_02674</name>
</gene>
<dbReference type="AlphaFoldDB" id="A0A438NDB4"/>
<dbReference type="InterPro" id="IPR038765">
    <property type="entry name" value="Papain-like_cys_pep_sf"/>
</dbReference>
<protein>
    <submittedName>
        <fullName evidence="2">Uncharacterized protein</fullName>
    </submittedName>
</protein>
<comment type="caution">
    <text evidence="2">The sequence shown here is derived from an EMBL/GenBank/DDBJ whole genome shotgun (WGS) entry which is preliminary data.</text>
</comment>
<sequence>MGSIVQQHPLSQRPTYNDDQLSAYVALINPDPSYSLAKLRSEIQENPLAALSTLQLRQIAAVHWGNVALHYSHHRALPLDPDSLFQKIVERKFGGYCMENNAFFSTILRSLGYQIYVSGARISNALMGQGDPDGFAGWQHEVILVIIDGQKYLVDVGLGGGCPLHPIPLDKSTSQSYDTTPGSSVRVVHRNIASYTTDQQVWVLELSNTTTNTWSAAYCFTEVEWLPQDFEIINFNTSQSPRSWFTYRIILVRLVIDEETRTKALGSIMLMDHKFERRLGDGKKELLLEAKTEEERIQGLRQWFGIILRPEEERGIRALASEIRGAPPGS</sequence>